<evidence type="ECO:0000313" key="2">
    <source>
        <dbReference type="Proteomes" id="UP000190667"/>
    </source>
</evidence>
<gene>
    <name evidence="1" type="ORF">BTJ39_02260</name>
</gene>
<proteinExistence type="predicted"/>
<dbReference type="RefSeq" id="WP_078001027.1">
    <property type="nucleotide sequence ID" value="NZ_MRUL01000001.1"/>
</dbReference>
<organism evidence="1 2">
    <name type="scientific">Izhakiella australiensis</name>
    <dbReference type="NCBI Taxonomy" id="1926881"/>
    <lineage>
        <taxon>Bacteria</taxon>
        <taxon>Pseudomonadati</taxon>
        <taxon>Pseudomonadota</taxon>
        <taxon>Gammaproteobacteria</taxon>
        <taxon>Enterobacterales</taxon>
        <taxon>Erwiniaceae</taxon>
        <taxon>Izhakiella</taxon>
    </lineage>
</organism>
<dbReference type="Gene3D" id="3.10.450.50">
    <property type="match status" value="1"/>
</dbReference>
<dbReference type="PANTHER" id="PTHR38436">
    <property type="entry name" value="POLYKETIDE CYCLASE SNOAL-LIKE DOMAIN"/>
    <property type="match status" value="1"/>
</dbReference>
<dbReference type="Pfam" id="PF07366">
    <property type="entry name" value="SnoaL"/>
    <property type="match status" value="1"/>
</dbReference>
<reference evidence="1 2" key="1">
    <citation type="submission" date="2016-12" db="EMBL/GenBank/DDBJ databases">
        <title>Izhakiella australiana sp. nov. of genus Izhakiella isolated from Australian desert.</title>
        <authorList>
            <person name="Ji M."/>
        </authorList>
    </citation>
    <scope>NUCLEOTIDE SEQUENCE [LARGE SCALE GENOMIC DNA]</scope>
    <source>
        <strain evidence="1 2">D4N98</strain>
    </source>
</reference>
<evidence type="ECO:0000313" key="1">
    <source>
        <dbReference type="EMBL" id="OON42001.1"/>
    </source>
</evidence>
<sequence>MSSLDQQQLDAQRHAVETIYRAFSENKPDLLNDVVTPDWQDIPLAPGQAPGPAGLKPIIAAFVSAMPDVTIIIHELMQLPNKIAVRAEIRGTHQGEIFGIPASGKAVSFSLHEFHHLQGDKVVTTWHQEDWLSFFHQVGQFPPVQ</sequence>
<dbReference type="AlphaFoldDB" id="A0A1S8YS37"/>
<dbReference type="SUPFAM" id="SSF54427">
    <property type="entry name" value="NTF2-like"/>
    <property type="match status" value="1"/>
</dbReference>
<dbReference type="OrthoDB" id="9182871at2"/>
<protein>
    <submittedName>
        <fullName evidence="1">Ester cyclase</fullName>
    </submittedName>
</protein>
<dbReference type="PANTHER" id="PTHR38436:SF1">
    <property type="entry name" value="ESTER CYCLASE"/>
    <property type="match status" value="1"/>
</dbReference>
<dbReference type="Proteomes" id="UP000190667">
    <property type="component" value="Unassembled WGS sequence"/>
</dbReference>
<accession>A0A1S8YS37</accession>
<name>A0A1S8YS37_9GAMM</name>
<dbReference type="GO" id="GO:0030638">
    <property type="term" value="P:polyketide metabolic process"/>
    <property type="evidence" value="ECO:0007669"/>
    <property type="project" value="InterPro"/>
</dbReference>
<dbReference type="STRING" id="1926881.BTJ39_02260"/>
<dbReference type="InterPro" id="IPR032710">
    <property type="entry name" value="NTF2-like_dom_sf"/>
</dbReference>
<dbReference type="InterPro" id="IPR009959">
    <property type="entry name" value="Cyclase_SnoaL-like"/>
</dbReference>
<comment type="caution">
    <text evidence="1">The sequence shown here is derived from an EMBL/GenBank/DDBJ whole genome shotgun (WGS) entry which is preliminary data.</text>
</comment>
<dbReference type="EMBL" id="MRUL01000001">
    <property type="protein sequence ID" value="OON42001.1"/>
    <property type="molecule type" value="Genomic_DNA"/>
</dbReference>
<keyword evidence="2" id="KW-1185">Reference proteome</keyword>